<proteinExistence type="predicted"/>
<evidence type="ECO:0000313" key="1">
    <source>
        <dbReference type="EMBL" id="KAJ9584742.1"/>
    </source>
</evidence>
<dbReference type="EMBL" id="JASPKZ010007364">
    <property type="protein sequence ID" value="KAJ9584742.1"/>
    <property type="molecule type" value="Genomic_DNA"/>
</dbReference>
<name>A0AAD8ECH9_DIPPU</name>
<organism evidence="1 2">
    <name type="scientific">Diploptera punctata</name>
    <name type="common">Pacific beetle cockroach</name>
    <dbReference type="NCBI Taxonomy" id="6984"/>
    <lineage>
        <taxon>Eukaryota</taxon>
        <taxon>Metazoa</taxon>
        <taxon>Ecdysozoa</taxon>
        <taxon>Arthropoda</taxon>
        <taxon>Hexapoda</taxon>
        <taxon>Insecta</taxon>
        <taxon>Pterygota</taxon>
        <taxon>Neoptera</taxon>
        <taxon>Polyneoptera</taxon>
        <taxon>Dictyoptera</taxon>
        <taxon>Blattodea</taxon>
        <taxon>Blaberoidea</taxon>
        <taxon>Blaberidae</taxon>
        <taxon>Diplopterinae</taxon>
        <taxon>Diploptera</taxon>
    </lineage>
</organism>
<dbReference type="AlphaFoldDB" id="A0AAD8ECH9"/>
<evidence type="ECO:0000313" key="2">
    <source>
        <dbReference type="Proteomes" id="UP001233999"/>
    </source>
</evidence>
<gene>
    <name evidence="1" type="ORF">L9F63_020914</name>
</gene>
<protein>
    <submittedName>
        <fullName evidence="1">Uncharacterized protein</fullName>
    </submittedName>
</protein>
<feature type="non-terminal residue" evidence="1">
    <location>
        <position position="1"/>
    </location>
</feature>
<reference evidence="1" key="2">
    <citation type="submission" date="2023-05" db="EMBL/GenBank/DDBJ databases">
        <authorList>
            <person name="Fouks B."/>
        </authorList>
    </citation>
    <scope>NUCLEOTIDE SEQUENCE</scope>
    <source>
        <strain evidence="1">Stay&amp;Tobe</strain>
        <tissue evidence="1">Testes</tissue>
    </source>
</reference>
<reference evidence="1" key="1">
    <citation type="journal article" date="2023" name="IScience">
        <title>Live-bearing cockroach genome reveals convergent evolutionary mechanisms linked to viviparity in insects and beyond.</title>
        <authorList>
            <person name="Fouks B."/>
            <person name="Harrison M.C."/>
            <person name="Mikhailova A.A."/>
            <person name="Marchal E."/>
            <person name="English S."/>
            <person name="Carruthers M."/>
            <person name="Jennings E.C."/>
            <person name="Chiamaka E.L."/>
            <person name="Frigard R.A."/>
            <person name="Pippel M."/>
            <person name="Attardo G.M."/>
            <person name="Benoit J.B."/>
            <person name="Bornberg-Bauer E."/>
            <person name="Tobe S.S."/>
        </authorList>
    </citation>
    <scope>NUCLEOTIDE SEQUENCE</scope>
    <source>
        <strain evidence="1">Stay&amp;Tobe</strain>
    </source>
</reference>
<dbReference type="Proteomes" id="UP001233999">
    <property type="component" value="Unassembled WGS sequence"/>
</dbReference>
<feature type="non-terminal residue" evidence="1">
    <location>
        <position position="100"/>
    </location>
</feature>
<comment type="caution">
    <text evidence="1">The sequence shown here is derived from an EMBL/GenBank/DDBJ whole genome shotgun (WGS) entry which is preliminary data.</text>
</comment>
<keyword evidence="2" id="KW-1185">Reference proteome</keyword>
<accession>A0AAD8ECH9</accession>
<sequence length="100" mass="11886">VERMRYSSHIVRVIHIWIKKIDFRILSMKAQAVLWQVCHIIRSLNRFFFAEKTVRECDCWGSYRDVCTFFRNLFDTAEKSFASPRPARSGEYESFLAQSG</sequence>